<proteinExistence type="predicted"/>
<protein>
    <recommendedName>
        <fullName evidence="2">AsmA domain-containing protein</fullName>
    </recommendedName>
</protein>
<accession>A0A1E5E5Z2</accession>
<evidence type="ECO:0000259" key="2">
    <source>
        <dbReference type="Pfam" id="PF05170"/>
    </source>
</evidence>
<reference evidence="3 4" key="1">
    <citation type="journal article" date="2012" name="Science">
        <title>Ecological populations of bacteria act as socially cohesive units of antibiotic production and resistance.</title>
        <authorList>
            <person name="Cordero O.X."/>
            <person name="Wildschutte H."/>
            <person name="Kirkup B."/>
            <person name="Proehl S."/>
            <person name="Ngo L."/>
            <person name="Hussain F."/>
            <person name="Le Roux F."/>
            <person name="Mincer T."/>
            <person name="Polz M.F."/>
        </authorList>
    </citation>
    <scope>NUCLEOTIDE SEQUENCE [LARGE SCALE GENOMIC DNA]</scope>
    <source>
        <strain evidence="3 4">1S-45</strain>
    </source>
</reference>
<evidence type="ECO:0000256" key="1">
    <source>
        <dbReference type="SAM" id="MobiDB-lite"/>
    </source>
</evidence>
<dbReference type="STRING" id="1188252.A1QC_04100"/>
<feature type="region of interest" description="Disordered" evidence="1">
    <location>
        <begin position="567"/>
        <end position="588"/>
    </location>
</feature>
<evidence type="ECO:0000313" key="4">
    <source>
        <dbReference type="Proteomes" id="UP000094070"/>
    </source>
</evidence>
<name>A0A1E5E5Z2_9VIBR</name>
<dbReference type="Pfam" id="PF05170">
    <property type="entry name" value="AsmA"/>
    <property type="match status" value="1"/>
</dbReference>
<dbReference type="InterPro" id="IPR007844">
    <property type="entry name" value="AsmA"/>
</dbReference>
<dbReference type="RefSeq" id="WP_017026627.1">
    <property type="nucleotide sequence ID" value="NZ_AJYK02000008.1"/>
</dbReference>
<dbReference type="Proteomes" id="UP000094070">
    <property type="component" value="Unassembled WGS sequence"/>
</dbReference>
<dbReference type="AlphaFoldDB" id="A0A1E5E5Z2"/>
<evidence type="ECO:0000313" key="3">
    <source>
        <dbReference type="EMBL" id="OEF29436.1"/>
    </source>
</evidence>
<dbReference type="eggNOG" id="COG2911">
    <property type="taxonomic scope" value="Bacteria"/>
</dbReference>
<comment type="caution">
    <text evidence="3">The sequence shown here is derived from an EMBL/GenBank/DDBJ whole genome shotgun (WGS) entry which is preliminary data.</text>
</comment>
<gene>
    <name evidence="3" type="ORF">A1QC_04100</name>
</gene>
<sequence>MRKLLAIIVGLISLLVVALTASYAALHTKYAPQLVNGVLEYGLKQPIKIRAVNYSYQQPKHIQLEGVLIPQENASPLLLNQVDIWLGDSLWKDNQFQINNVLIEGVKLQNGWPTLSVSPYIRLNQLSVANIDFADNGWVGRDVNIQIKSPQVRDSKILPFYGEMQLSADQLYWQGEALNHVFIDGDLTEKNATFYDIRFTWRKAHFSGQATKMNTQKEWQVPRVNITGLRLQQNDFDNISTASLDGFNHIPMNIDQLTISESSFETPTISANNVTINAEHVELPLQLWQQQDASIFATADNMSLLGQAINSPALDVNLQPNLAHIQDISLEMLQGNIHLQGQVTPTSLNLTQLNLNNLKWIPSPRSKQLFKNYLSQIKNIQAKMVSVNNVQFIDLTTTTPKQASGLSIDGDELDIKRDGQWGLWNGQLSISASSASYDGVNSRNLLLSMHSKEGHFGLDKLFIPLDDGLVKGTANMAFSQTSQPWNVDLEASGIPLRFFTRWFHLPLHLDGITDFTIKGEGLYGDQLIFNRSVTGQLNASVTRASSHDDFQNLWLRNQGINLPPLVHPDSVEESEPEQGGSSIMDKNKPAEPVTISDIQLTADRGRLSLKPFDIEAKDFSAHFGGDYDFLYPDKGKLQYRLEGKCQSLTFNLLGKRDSVLVEESCK</sequence>
<feature type="domain" description="AsmA" evidence="2">
    <location>
        <begin position="2"/>
        <end position="538"/>
    </location>
</feature>
<dbReference type="OrthoDB" id="5912765at2"/>
<dbReference type="EMBL" id="AJYK02000008">
    <property type="protein sequence ID" value="OEF29436.1"/>
    <property type="molecule type" value="Genomic_DNA"/>
</dbReference>
<keyword evidence="4" id="KW-1185">Reference proteome</keyword>
<organism evidence="3 4">
    <name type="scientific">Vibrio rumoiensis 1S-45</name>
    <dbReference type="NCBI Taxonomy" id="1188252"/>
    <lineage>
        <taxon>Bacteria</taxon>
        <taxon>Pseudomonadati</taxon>
        <taxon>Pseudomonadota</taxon>
        <taxon>Gammaproteobacteria</taxon>
        <taxon>Vibrionales</taxon>
        <taxon>Vibrionaceae</taxon>
        <taxon>Vibrio</taxon>
    </lineage>
</organism>